<keyword evidence="1" id="KW-0614">Plasmid</keyword>
<dbReference type="AlphaFoldDB" id="A0A4P7D621"/>
<evidence type="ECO:0000313" key="1">
    <source>
        <dbReference type="EMBL" id="QBR04169.1"/>
    </source>
</evidence>
<gene>
    <name evidence="1" type="ORF">E1956_44345</name>
</gene>
<dbReference type="KEGG" id="ppai:E1956_44345"/>
<dbReference type="RefSeq" id="WP_134760293.1">
    <property type="nucleotide sequence ID" value="NZ_CP038152.1"/>
</dbReference>
<organism evidence="1 2">
    <name type="scientific">Paraburkholderia pallida</name>
    <dbReference type="NCBI Taxonomy" id="2547399"/>
    <lineage>
        <taxon>Bacteria</taxon>
        <taxon>Pseudomonadati</taxon>
        <taxon>Pseudomonadota</taxon>
        <taxon>Betaproteobacteria</taxon>
        <taxon>Burkholderiales</taxon>
        <taxon>Burkholderiaceae</taxon>
        <taxon>Paraburkholderia</taxon>
    </lineage>
</organism>
<geneLocation type="plasmid" evidence="1 2">
    <name>unnamed1</name>
</geneLocation>
<keyword evidence="2" id="KW-1185">Reference proteome</keyword>
<dbReference type="Proteomes" id="UP000295727">
    <property type="component" value="Plasmid unnamed1"/>
</dbReference>
<protein>
    <submittedName>
        <fullName evidence="1">Uncharacterized protein</fullName>
    </submittedName>
</protein>
<sequence length="65" mass="7311">MRCARRRGAELKPGEVVRTWFGTLTILEIRPYLGPFDFVSGIACFGSAAMSIIRDHPYEVLLPDL</sequence>
<accession>A0A4P7D621</accession>
<proteinExistence type="predicted"/>
<dbReference type="OrthoDB" id="9133882at2"/>
<evidence type="ECO:0000313" key="2">
    <source>
        <dbReference type="Proteomes" id="UP000295727"/>
    </source>
</evidence>
<dbReference type="GeneID" id="39650063"/>
<reference evidence="1 2" key="1">
    <citation type="submission" date="2019-03" db="EMBL/GenBank/DDBJ databases">
        <title>Paraburkholderia sp. 7MH5, isolated from subtropical forest soil.</title>
        <authorList>
            <person name="Gao Z.-H."/>
            <person name="Qiu L.-H."/>
        </authorList>
    </citation>
    <scope>NUCLEOTIDE SEQUENCE [LARGE SCALE GENOMIC DNA]</scope>
    <source>
        <strain evidence="1 2">7MH5</strain>
        <plasmid evidence="1 2">unnamed1</plasmid>
    </source>
</reference>
<dbReference type="EMBL" id="CP038152">
    <property type="protein sequence ID" value="QBR04169.1"/>
    <property type="molecule type" value="Genomic_DNA"/>
</dbReference>
<name>A0A4P7D621_9BURK</name>